<evidence type="ECO:0000313" key="2">
    <source>
        <dbReference type="Proteomes" id="UP001501752"/>
    </source>
</evidence>
<organism evidence="1 2">
    <name type="scientific">Kitasatospora terrestris</name>
    <dbReference type="NCBI Taxonomy" id="258051"/>
    <lineage>
        <taxon>Bacteria</taxon>
        <taxon>Bacillati</taxon>
        <taxon>Actinomycetota</taxon>
        <taxon>Actinomycetes</taxon>
        <taxon>Kitasatosporales</taxon>
        <taxon>Streptomycetaceae</taxon>
        <taxon>Kitasatospora</taxon>
    </lineage>
</organism>
<comment type="caution">
    <text evidence="1">The sequence shown here is derived from an EMBL/GenBank/DDBJ whole genome shotgun (WGS) entry which is preliminary data.</text>
</comment>
<protein>
    <submittedName>
        <fullName evidence="1">Uncharacterized protein</fullName>
    </submittedName>
</protein>
<dbReference type="EMBL" id="BAABIS010000001">
    <property type="protein sequence ID" value="GAA4850165.1"/>
    <property type="molecule type" value="Genomic_DNA"/>
</dbReference>
<dbReference type="Proteomes" id="UP001501752">
    <property type="component" value="Unassembled WGS sequence"/>
</dbReference>
<reference evidence="2" key="1">
    <citation type="journal article" date="2019" name="Int. J. Syst. Evol. Microbiol.">
        <title>The Global Catalogue of Microorganisms (GCM) 10K type strain sequencing project: providing services to taxonomists for standard genome sequencing and annotation.</title>
        <authorList>
            <consortium name="The Broad Institute Genomics Platform"/>
            <consortium name="The Broad Institute Genome Sequencing Center for Infectious Disease"/>
            <person name="Wu L."/>
            <person name="Ma J."/>
        </authorList>
    </citation>
    <scope>NUCLEOTIDE SEQUENCE [LARGE SCALE GENOMIC DNA]</scope>
    <source>
        <strain evidence="2">JCM 13006</strain>
    </source>
</reference>
<evidence type="ECO:0000313" key="1">
    <source>
        <dbReference type="EMBL" id="GAA4850165.1"/>
    </source>
</evidence>
<keyword evidence="2" id="KW-1185">Reference proteome</keyword>
<sequence length="85" mass="8857">MCFASVIVPVVESPAAAAGDEPATAPVPATAAPAAALAESAMNFLRLRAAIRPVRPFDPVMMLFTHVVLTPSNAEHLHAGRAVWL</sequence>
<proteinExistence type="predicted"/>
<name>A0ABP9DKK3_9ACTN</name>
<gene>
    <name evidence="1" type="ORF">GCM10023235_28880</name>
</gene>
<accession>A0ABP9DKK3</accession>